<dbReference type="Proteomes" id="UP000825729">
    <property type="component" value="Unassembled WGS sequence"/>
</dbReference>
<dbReference type="AlphaFoldDB" id="A0AAV7F824"/>
<gene>
    <name evidence="1" type="ORF">H6P81_001820</name>
</gene>
<evidence type="ECO:0000313" key="2">
    <source>
        <dbReference type="Proteomes" id="UP000825729"/>
    </source>
</evidence>
<keyword evidence="2" id="KW-1185">Reference proteome</keyword>
<sequence length="125" mass="14719">MDPNWRLGTFSRRRIERQCLKTLACAFEQWFLERRSWLLQESPSVRTGLHAAYDASRAWKQVWRVDGWRLEIGDWRLEIGEQRPLQPRHLAVLPKYIIHTDGGSATTTVAYNKTGRKGRLHRPAH</sequence>
<protein>
    <submittedName>
        <fullName evidence="1">Uncharacterized protein</fullName>
    </submittedName>
</protein>
<dbReference type="EMBL" id="JAINDJ010000002">
    <property type="protein sequence ID" value="KAG9457312.1"/>
    <property type="molecule type" value="Genomic_DNA"/>
</dbReference>
<comment type="caution">
    <text evidence="1">The sequence shown here is derived from an EMBL/GenBank/DDBJ whole genome shotgun (WGS) entry which is preliminary data.</text>
</comment>
<name>A0AAV7F824_ARIFI</name>
<proteinExistence type="predicted"/>
<accession>A0AAV7F824</accession>
<evidence type="ECO:0000313" key="1">
    <source>
        <dbReference type="EMBL" id="KAG9457312.1"/>
    </source>
</evidence>
<reference evidence="1 2" key="1">
    <citation type="submission" date="2021-07" db="EMBL/GenBank/DDBJ databases">
        <title>The Aristolochia fimbriata genome: insights into angiosperm evolution, floral development and chemical biosynthesis.</title>
        <authorList>
            <person name="Jiao Y."/>
        </authorList>
    </citation>
    <scope>NUCLEOTIDE SEQUENCE [LARGE SCALE GENOMIC DNA]</scope>
    <source>
        <strain evidence="1">IBCAS-2021</strain>
        <tissue evidence="1">Leaf</tissue>
    </source>
</reference>
<organism evidence="1 2">
    <name type="scientific">Aristolochia fimbriata</name>
    <name type="common">White veined hardy Dutchman's pipe vine</name>
    <dbReference type="NCBI Taxonomy" id="158543"/>
    <lineage>
        <taxon>Eukaryota</taxon>
        <taxon>Viridiplantae</taxon>
        <taxon>Streptophyta</taxon>
        <taxon>Embryophyta</taxon>
        <taxon>Tracheophyta</taxon>
        <taxon>Spermatophyta</taxon>
        <taxon>Magnoliopsida</taxon>
        <taxon>Magnoliidae</taxon>
        <taxon>Piperales</taxon>
        <taxon>Aristolochiaceae</taxon>
        <taxon>Aristolochia</taxon>
    </lineage>
</organism>